<dbReference type="SUPFAM" id="SSF56112">
    <property type="entry name" value="Protein kinase-like (PK-like)"/>
    <property type="match status" value="1"/>
</dbReference>
<feature type="domain" description="Aminoglycoside phosphotransferase" evidence="1">
    <location>
        <begin position="15"/>
        <end position="249"/>
    </location>
</feature>
<dbReference type="AlphaFoldDB" id="A0A382IAZ7"/>
<feature type="non-terminal residue" evidence="2">
    <location>
        <position position="1"/>
    </location>
</feature>
<dbReference type="Gene3D" id="3.30.200.20">
    <property type="entry name" value="Phosphorylase Kinase, domain 1"/>
    <property type="match status" value="1"/>
</dbReference>
<dbReference type="PANTHER" id="PTHR47829:SF1">
    <property type="entry name" value="HAD FAMILY PHOSPHATASE"/>
    <property type="match status" value="1"/>
</dbReference>
<organism evidence="2">
    <name type="scientific">marine metagenome</name>
    <dbReference type="NCBI Taxonomy" id="408172"/>
    <lineage>
        <taxon>unclassified sequences</taxon>
        <taxon>metagenomes</taxon>
        <taxon>ecological metagenomes</taxon>
    </lineage>
</organism>
<reference evidence="2" key="1">
    <citation type="submission" date="2018-05" db="EMBL/GenBank/DDBJ databases">
        <authorList>
            <person name="Lanie J.A."/>
            <person name="Ng W.-L."/>
            <person name="Kazmierczak K.M."/>
            <person name="Andrzejewski T.M."/>
            <person name="Davidsen T.M."/>
            <person name="Wayne K.J."/>
            <person name="Tettelin H."/>
            <person name="Glass J.I."/>
            <person name="Rusch D."/>
            <person name="Podicherti R."/>
            <person name="Tsui H.-C.T."/>
            <person name="Winkler M.E."/>
        </authorList>
    </citation>
    <scope>NUCLEOTIDE SEQUENCE</scope>
</reference>
<proteinExistence type="predicted"/>
<dbReference type="InterPro" id="IPR041726">
    <property type="entry name" value="ACAD10_11_N"/>
</dbReference>
<dbReference type="PANTHER" id="PTHR47829">
    <property type="entry name" value="HYDROLASE, PUTATIVE (AFU_ORTHOLOGUE AFUA_1G12880)-RELATED"/>
    <property type="match status" value="1"/>
</dbReference>
<dbReference type="InterPro" id="IPR011009">
    <property type="entry name" value="Kinase-like_dom_sf"/>
</dbReference>
<dbReference type="InterPro" id="IPR002575">
    <property type="entry name" value="Aminoglycoside_PTrfase"/>
</dbReference>
<name>A0A382IAZ7_9ZZZZ</name>
<evidence type="ECO:0000313" key="2">
    <source>
        <dbReference type="EMBL" id="SVB96409.1"/>
    </source>
</evidence>
<dbReference type="Gene3D" id="3.90.1200.10">
    <property type="match status" value="1"/>
</dbReference>
<accession>A0A382IAZ7</accession>
<evidence type="ECO:0000259" key="1">
    <source>
        <dbReference type="Pfam" id="PF01636"/>
    </source>
</evidence>
<dbReference type="EMBL" id="UINC01066078">
    <property type="protein sequence ID" value="SVB96409.1"/>
    <property type="molecule type" value="Genomic_DNA"/>
</dbReference>
<gene>
    <name evidence="2" type="ORF">METZ01_LOCUS249263</name>
</gene>
<dbReference type="Pfam" id="PF01636">
    <property type="entry name" value="APH"/>
    <property type="match status" value="1"/>
</dbReference>
<protein>
    <recommendedName>
        <fullName evidence="1">Aminoglycoside phosphotransferase domain-containing protein</fullName>
    </recommendedName>
</protein>
<dbReference type="CDD" id="cd05154">
    <property type="entry name" value="ACAD10_11_N-like"/>
    <property type="match status" value="1"/>
</dbReference>
<sequence length="331" mass="37132">WVKDAINDLTPPFDWLRLEGGHSNLTYKLTDANSKEAVIRRPPQGQLLPKAHDMSREWALISALGPTPVPVPAALGFCESPDITGAWFYVMGCIDGRPLYNNEETLEWVPEDKRITMAHSFVDILADLHDLDPMEIGLGDLGKHDSYIGRQLKTWYRSWASSIEGAQMDDPRAHELQQFFLDNLPKQAKIRVVHGDYGLHNCLIGPNSTVAAVVDWEISTLGDPLADIAYALNTFPDPEDEIPIAPEAATNVPNMPTRSDLVQRYAERTGRDISKINYYYGFNRWKSACIVHGVYARYMQGNKSSEGVDLEHMRTRIEGALTLATQAVNRI</sequence>
<dbReference type="InterPro" id="IPR052898">
    <property type="entry name" value="ACAD10-like"/>
</dbReference>